<dbReference type="PROSITE" id="PS51935">
    <property type="entry name" value="NLPC_P60"/>
    <property type="match status" value="1"/>
</dbReference>
<dbReference type="AlphaFoldDB" id="A0A2X3C3B9"/>
<keyword evidence="5" id="KW-0472">Membrane</keyword>
<dbReference type="SUPFAM" id="SSF53955">
    <property type="entry name" value="Lysozyme-like"/>
    <property type="match status" value="1"/>
</dbReference>
<evidence type="ECO:0000256" key="3">
    <source>
        <dbReference type="ARBA" id="ARBA00022801"/>
    </source>
</evidence>
<dbReference type="GO" id="GO:0008234">
    <property type="term" value="F:cysteine-type peptidase activity"/>
    <property type="evidence" value="ECO:0007669"/>
    <property type="project" value="UniProtKB-KW"/>
</dbReference>
<dbReference type="PANTHER" id="PTHR47053:SF1">
    <property type="entry name" value="MUREIN DD-ENDOPEPTIDASE MEPH-RELATED"/>
    <property type="match status" value="1"/>
</dbReference>
<gene>
    <name evidence="7" type="primary">cwlO_1</name>
    <name evidence="7" type="ORF">NCTC8081_00424</name>
</gene>
<keyword evidence="5" id="KW-1133">Transmembrane helix</keyword>
<protein>
    <submittedName>
        <fullName evidence="7">Cell wall-binding protein</fullName>
        <ecNumber evidence="7">3.4.-.-</ecNumber>
    </submittedName>
</protein>
<keyword evidence="3 7" id="KW-0378">Hydrolase</keyword>
<dbReference type="InterPro" id="IPR000064">
    <property type="entry name" value="NLP_P60_dom"/>
</dbReference>
<feature type="domain" description="NlpC/P60" evidence="6">
    <location>
        <begin position="262"/>
        <end position="393"/>
    </location>
</feature>
<proteinExistence type="inferred from homology"/>
<feature type="transmembrane region" description="Helical" evidence="5">
    <location>
        <begin position="21"/>
        <end position="49"/>
    </location>
</feature>
<evidence type="ECO:0000256" key="5">
    <source>
        <dbReference type="SAM" id="Phobius"/>
    </source>
</evidence>
<name>A0A2X3C3B9_CLOPF</name>
<dbReference type="Gene3D" id="3.90.1720.10">
    <property type="entry name" value="endopeptidase domain like (from Nostoc punctiforme)"/>
    <property type="match status" value="1"/>
</dbReference>
<evidence type="ECO:0000256" key="4">
    <source>
        <dbReference type="ARBA" id="ARBA00022807"/>
    </source>
</evidence>
<evidence type="ECO:0000313" key="8">
    <source>
        <dbReference type="Proteomes" id="UP000250234"/>
    </source>
</evidence>
<dbReference type="EMBL" id="UAWO01000002">
    <property type="protein sequence ID" value="SQC06326.1"/>
    <property type="molecule type" value="Genomic_DNA"/>
</dbReference>
<keyword evidence="4" id="KW-0788">Thiol protease</keyword>
<dbReference type="RefSeq" id="WP_111945210.1">
    <property type="nucleotide sequence ID" value="NZ_CATNYA010000056.1"/>
</dbReference>
<evidence type="ECO:0000256" key="2">
    <source>
        <dbReference type="ARBA" id="ARBA00022670"/>
    </source>
</evidence>
<comment type="similarity">
    <text evidence="1">Belongs to the peptidase C40 family.</text>
</comment>
<evidence type="ECO:0000259" key="6">
    <source>
        <dbReference type="PROSITE" id="PS51935"/>
    </source>
</evidence>
<dbReference type="Pfam" id="PF00877">
    <property type="entry name" value="NLPC_P60"/>
    <property type="match status" value="1"/>
</dbReference>
<dbReference type="EC" id="3.4.-.-" evidence="7"/>
<organism evidence="7 8">
    <name type="scientific">Clostridium perfringens</name>
    <dbReference type="NCBI Taxonomy" id="1502"/>
    <lineage>
        <taxon>Bacteria</taxon>
        <taxon>Bacillati</taxon>
        <taxon>Bacillota</taxon>
        <taxon>Clostridia</taxon>
        <taxon>Eubacteriales</taxon>
        <taxon>Clostridiaceae</taxon>
        <taxon>Clostridium</taxon>
    </lineage>
</organism>
<accession>A0A2X3C3B9</accession>
<evidence type="ECO:0000256" key="1">
    <source>
        <dbReference type="ARBA" id="ARBA00007074"/>
    </source>
</evidence>
<evidence type="ECO:0000313" key="7">
    <source>
        <dbReference type="EMBL" id="SQC06326.1"/>
    </source>
</evidence>
<dbReference type="Proteomes" id="UP000250234">
    <property type="component" value="Unassembled WGS sequence"/>
</dbReference>
<dbReference type="PANTHER" id="PTHR47053">
    <property type="entry name" value="MUREIN DD-ENDOPEPTIDASE MEPH-RELATED"/>
    <property type="match status" value="1"/>
</dbReference>
<dbReference type="InterPro" id="IPR038765">
    <property type="entry name" value="Papain-like_cys_pep_sf"/>
</dbReference>
<dbReference type="SUPFAM" id="SSF54001">
    <property type="entry name" value="Cysteine proteinases"/>
    <property type="match status" value="1"/>
</dbReference>
<dbReference type="InterPro" id="IPR023346">
    <property type="entry name" value="Lysozyme-like_dom_sf"/>
</dbReference>
<keyword evidence="5" id="KW-0812">Transmembrane</keyword>
<dbReference type="InterPro" id="IPR051202">
    <property type="entry name" value="Peptidase_C40"/>
</dbReference>
<sequence>MAKKENLIKKMIKRKLKKKILAFLLSSTGLAIGTTAVVFIAFFGALIYMTEDSNSNSNAILNGVPSEYIEYYNEASTLTGIPNWVLAGITKQESNFRNIASSDGAYGVMQQQRYDFDGSDIYKYYLDLGLGDLYRSIGYEFETVDEIWEVFLNDIRLQIITGAYETRHYANYVLYKKNIAETLDYNSTENMKLIDWNADENDPNFREILRRIFACYNGGPSYGMKVDLDNAQNNYPNNVFKYAIEFRNSGLVNSGGGAIGDNETIETAINAGMQWVGKSPYVWGGGRNQADVDAGRFDCSSFVHYCYASAGIQLGDRASAVTFSMVNMGKGVSPSEMKRGDLIFFDTYTKNGHIAIYLGNGEFLHDGTTHGVWINNLNEPYWTRTFNGNVRRIIE</sequence>
<keyword evidence="2" id="KW-0645">Protease</keyword>
<dbReference type="Gene3D" id="1.10.530.10">
    <property type="match status" value="1"/>
</dbReference>
<dbReference type="GO" id="GO:0006508">
    <property type="term" value="P:proteolysis"/>
    <property type="evidence" value="ECO:0007669"/>
    <property type="project" value="UniProtKB-KW"/>
</dbReference>
<reference evidence="7 8" key="1">
    <citation type="submission" date="2018-06" db="EMBL/GenBank/DDBJ databases">
        <authorList>
            <consortium name="Pathogen Informatics"/>
            <person name="Doyle S."/>
        </authorList>
    </citation>
    <scope>NUCLEOTIDE SEQUENCE [LARGE SCALE GENOMIC DNA]</scope>
    <source>
        <strain evidence="7 8">NCTC8081</strain>
    </source>
</reference>